<proteinExistence type="inferred from homology"/>
<dbReference type="SUPFAM" id="SSF56801">
    <property type="entry name" value="Acetyl-CoA synthetase-like"/>
    <property type="match status" value="1"/>
</dbReference>
<comment type="similarity">
    <text evidence="1">Belongs to the ATP-dependent AMP-binding enzyme family.</text>
</comment>
<protein>
    <submittedName>
        <fullName evidence="5">2,3-dihydroxybenzoate-AMP ligase</fullName>
    </submittedName>
</protein>
<name>A0A510UMW9_ALIFS</name>
<dbReference type="GO" id="GO:0006631">
    <property type="term" value="P:fatty acid metabolic process"/>
    <property type="evidence" value="ECO:0007669"/>
    <property type="project" value="TreeGrafter"/>
</dbReference>
<dbReference type="Pfam" id="PF00501">
    <property type="entry name" value="AMP-binding"/>
    <property type="match status" value="1"/>
</dbReference>
<dbReference type="AlphaFoldDB" id="A0A510UMW9"/>
<dbReference type="Gene3D" id="3.40.50.12780">
    <property type="entry name" value="N-terminal domain of ligase-like"/>
    <property type="match status" value="1"/>
</dbReference>
<dbReference type="PANTHER" id="PTHR43201:SF5">
    <property type="entry name" value="MEDIUM-CHAIN ACYL-COA LIGASE ACSF2, MITOCHONDRIAL"/>
    <property type="match status" value="1"/>
</dbReference>
<keyword evidence="2 5" id="KW-0436">Ligase</keyword>
<evidence type="ECO:0000256" key="2">
    <source>
        <dbReference type="ARBA" id="ARBA00022598"/>
    </source>
</evidence>
<dbReference type="InterPro" id="IPR045851">
    <property type="entry name" value="AMP-bd_C_sf"/>
</dbReference>
<dbReference type="InterPro" id="IPR000873">
    <property type="entry name" value="AMP-dep_synth/lig_dom"/>
</dbReference>
<feature type="domain" description="AMP-binding enzyme C-terminal" evidence="4">
    <location>
        <begin position="450"/>
        <end position="525"/>
    </location>
</feature>
<dbReference type="InterPro" id="IPR025110">
    <property type="entry name" value="AMP-bd_C"/>
</dbReference>
<evidence type="ECO:0000313" key="6">
    <source>
        <dbReference type="Proteomes" id="UP000321787"/>
    </source>
</evidence>
<sequence length="542" mass="59855">MKNALNFGFIPHSIEMEDYYQQQVIWQDQPIWKLITSIAERLPEKIAICGKQGTMSYRELVQQADEYASGFISQGLMCDDRVILQISNRIEFISLLLGLFRAGIVPVLTLPAHGYKEIYHFIQVSGAKAFISDQEVVAEQLEHYQALKNNDPWSSICKIYSFSSNTNQCDLFPHKEITGFTPPQINPANPALFLVSGGTTGLPKLIPRTHNDYNYNIACASKACELTEADTYLTVLPAGHNFPLGCPGMLGILANGGTVLMSQDPSPDECFELIEQYKVTVTALVPALSQLWTKALEWEDVDLSSLRLIQVGGAKLCESDALAMQRGFPNKLQQVFGMAEGLICCTRIGDAIEVITQTQGRPISLLDEIKIVDNKGVQVLQGEDGELLTRGPYTLRGYYRAQQHNQRSFSKDGFYCSGDKVKIDENGNIIVTGRIKDVVNRGGETIVCDEVEGYLLSHPDILHVAVIGIPDPDMGELVAAAIVTSSQSLSLIELKAFLLAQGIAKFKLPERLQVMSDLPLTAVGKIDKKILANMPISNWKQN</sequence>
<dbReference type="EMBL" id="BJTZ01000052">
    <property type="protein sequence ID" value="GEK15987.1"/>
    <property type="molecule type" value="Genomic_DNA"/>
</dbReference>
<evidence type="ECO:0000256" key="1">
    <source>
        <dbReference type="ARBA" id="ARBA00006432"/>
    </source>
</evidence>
<dbReference type="GO" id="GO:0031956">
    <property type="term" value="F:medium-chain fatty acid-CoA ligase activity"/>
    <property type="evidence" value="ECO:0007669"/>
    <property type="project" value="TreeGrafter"/>
</dbReference>
<dbReference type="InterPro" id="IPR042099">
    <property type="entry name" value="ANL_N_sf"/>
</dbReference>
<evidence type="ECO:0000313" key="5">
    <source>
        <dbReference type="EMBL" id="GEK15987.1"/>
    </source>
</evidence>
<dbReference type="Pfam" id="PF13193">
    <property type="entry name" value="AMP-binding_C"/>
    <property type="match status" value="1"/>
</dbReference>
<gene>
    <name evidence="5" type="primary">mbtA</name>
    <name evidence="5" type="ORF">AFI02nite_40230</name>
</gene>
<dbReference type="Gene3D" id="3.30.300.30">
    <property type="match status" value="1"/>
</dbReference>
<feature type="domain" description="AMP-dependent synthetase/ligase" evidence="3">
    <location>
        <begin position="39"/>
        <end position="399"/>
    </location>
</feature>
<accession>A0A510UMW9</accession>
<dbReference type="PANTHER" id="PTHR43201">
    <property type="entry name" value="ACYL-COA SYNTHETASE"/>
    <property type="match status" value="1"/>
</dbReference>
<comment type="caution">
    <text evidence="5">The sequence shown here is derived from an EMBL/GenBank/DDBJ whole genome shotgun (WGS) entry which is preliminary data.</text>
</comment>
<reference evidence="5 6" key="1">
    <citation type="submission" date="2019-07" db="EMBL/GenBank/DDBJ databases">
        <title>Whole genome shotgun sequence of Aliivibrio fischeri NBRC 101058.</title>
        <authorList>
            <person name="Hosoyama A."/>
            <person name="Uohara A."/>
            <person name="Ohji S."/>
            <person name="Ichikawa N."/>
        </authorList>
    </citation>
    <scope>NUCLEOTIDE SEQUENCE [LARGE SCALE GENOMIC DNA]</scope>
    <source>
        <strain evidence="5 6">NBRC 101058</strain>
    </source>
</reference>
<evidence type="ECO:0000259" key="4">
    <source>
        <dbReference type="Pfam" id="PF13193"/>
    </source>
</evidence>
<organism evidence="5 6">
    <name type="scientific">Aliivibrio fischeri</name>
    <name type="common">Vibrio fischeri</name>
    <dbReference type="NCBI Taxonomy" id="668"/>
    <lineage>
        <taxon>Bacteria</taxon>
        <taxon>Pseudomonadati</taxon>
        <taxon>Pseudomonadota</taxon>
        <taxon>Gammaproteobacteria</taxon>
        <taxon>Vibrionales</taxon>
        <taxon>Vibrionaceae</taxon>
        <taxon>Aliivibrio</taxon>
    </lineage>
</organism>
<dbReference type="Proteomes" id="UP000321787">
    <property type="component" value="Unassembled WGS sequence"/>
</dbReference>
<evidence type="ECO:0000259" key="3">
    <source>
        <dbReference type="Pfam" id="PF00501"/>
    </source>
</evidence>